<keyword evidence="2" id="KW-1133">Transmembrane helix</keyword>
<sequence>MLSTKSVEKVWKSSFSVFMVFSLVIHKFAAGYTNYTGNPCTDNNHCKYREICNVEIGLCQCDEYSIPYEYAAGKEFCKLCPLEGEPCEDNCCYGENIFCIRDVCTACKRKDNGALLCPNGGHLIFATASQIALSAALIIGIAALATLLFRMCSKRSLTDRPRGRSFLSDEGGRFASERASLSSIQIRILQRLRDRPPRYENRQNFRSQSLEPGIAPPSYESSATPSTDTELPPPYTIAIGSHAFDNEGFTPSEVANDVSSPDAAERRRHSSSEMSKSQLLLDNEKAIHM</sequence>
<proteinExistence type="predicted"/>
<feature type="transmembrane region" description="Helical" evidence="2">
    <location>
        <begin position="131"/>
        <end position="152"/>
    </location>
</feature>
<evidence type="ECO:0000256" key="2">
    <source>
        <dbReference type="SAM" id="Phobius"/>
    </source>
</evidence>
<accession>A0A7G3AG61</accession>
<feature type="region of interest" description="Disordered" evidence="1">
    <location>
        <begin position="197"/>
        <end position="289"/>
    </location>
</feature>
<dbReference type="AlphaFoldDB" id="A0A7G3AG61"/>
<evidence type="ECO:0000313" key="3">
    <source>
        <dbReference type="EMBL" id="MBC1170383.1"/>
    </source>
</evidence>
<feature type="compositionally biased region" description="Polar residues" evidence="1">
    <location>
        <begin position="219"/>
        <end position="229"/>
    </location>
</feature>
<evidence type="ECO:0000256" key="1">
    <source>
        <dbReference type="SAM" id="MobiDB-lite"/>
    </source>
</evidence>
<dbReference type="EMBL" id="GITU01001680">
    <property type="protein sequence ID" value="MBC1170383.1"/>
    <property type="molecule type" value="Transcribed_RNA"/>
</dbReference>
<protein>
    <submittedName>
        <fullName evidence="3">Uncharacterized protein</fullName>
    </submittedName>
</protein>
<reference evidence="3" key="1">
    <citation type="journal article" date="2020" name="BMC">
        <title>Leishmania infection induces a limited differential gene expression in the sand fly midgut.</title>
        <authorList>
            <person name="Coutinho-Abreu I.V."/>
            <person name="Serafim T.D."/>
            <person name="Meneses C."/>
            <person name="Kamhawi S."/>
            <person name="Oliveira F."/>
            <person name="Valenzuela J.G."/>
        </authorList>
    </citation>
    <scope>NUCLEOTIDE SEQUENCE</scope>
    <source>
        <strain evidence="3">Jacobina</strain>
        <tissue evidence="3">Midgut</tissue>
    </source>
</reference>
<name>A0A7G3AG61_LUTLO</name>
<keyword evidence="2" id="KW-0812">Transmembrane</keyword>
<keyword evidence="2" id="KW-0472">Membrane</keyword>
<dbReference type="VEuPathDB" id="VectorBase:LLONM1_007359"/>
<organism evidence="3">
    <name type="scientific">Lutzomyia longipalpis</name>
    <name type="common">Sand fly</name>
    <dbReference type="NCBI Taxonomy" id="7200"/>
    <lineage>
        <taxon>Eukaryota</taxon>
        <taxon>Metazoa</taxon>
        <taxon>Ecdysozoa</taxon>
        <taxon>Arthropoda</taxon>
        <taxon>Hexapoda</taxon>
        <taxon>Insecta</taxon>
        <taxon>Pterygota</taxon>
        <taxon>Neoptera</taxon>
        <taxon>Endopterygota</taxon>
        <taxon>Diptera</taxon>
        <taxon>Nematocera</taxon>
        <taxon>Psychodoidea</taxon>
        <taxon>Psychodidae</taxon>
        <taxon>Lutzomyia</taxon>
        <taxon>Lutzomyia</taxon>
    </lineage>
</organism>